<organism evidence="5 6">
    <name type="scientific">Tribonema minus</name>
    <dbReference type="NCBI Taxonomy" id="303371"/>
    <lineage>
        <taxon>Eukaryota</taxon>
        <taxon>Sar</taxon>
        <taxon>Stramenopiles</taxon>
        <taxon>Ochrophyta</taxon>
        <taxon>PX clade</taxon>
        <taxon>Xanthophyceae</taxon>
        <taxon>Tribonematales</taxon>
        <taxon>Tribonemataceae</taxon>
        <taxon>Tribonema</taxon>
    </lineage>
</organism>
<evidence type="ECO:0000256" key="2">
    <source>
        <dbReference type="ARBA" id="ARBA00022964"/>
    </source>
</evidence>
<keyword evidence="2" id="KW-0223">Dioxygenase</keyword>
<evidence type="ECO:0000256" key="3">
    <source>
        <dbReference type="ARBA" id="ARBA00023002"/>
    </source>
</evidence>
<evidence type="ECO:0000256" key="1">
    <source>
        <dbReference type="ARBA" id="ARBA00007730"/>
    </source>
</evidence>
<feature type="domain" description="Aspartyl/asparaginy/proline hydroxylase" evidence="4">
    <location>
        <begin position="58"/>
        <end position="218"/>
    </location>
</feature>
<reference evidence="5" key="1">
    <citation type="submission" date="2021-02" db="EMBL/GenBank/DDBJ databases">
        <title>First Annotated Genome of the Yellow-green Alga Tribonema minus.</title>
        <authorList>
            <person name="Mahan K.M."/>
        </authorList>
    </citation>
    <scope>NUCLEOTIDE SEQUENCE</scope>
    <source>
        <strain evidence="5">UTEX B ZZ1240</strain>
    </source>
</reference>
<dbReference type="Gene3D" id="2.60.120.330">
    <property type="entry name" value="B-lactam Antibiotic, Isopenicillin N Synthase, Chain"/>
    <property type="match status" value="1"/>
</dbReference>
<dbReference type="GO" id="GO:0016020">
    <property type="term" value="C:membrane"/>
    <property type="evidence" value="ECO:0007669"/>
    <property type="project" value="TreeGrafter"/>
</dbReference>
<dbReference type="InterPro" id="IPR007803">
    <property type="entry name" value="Asp/Arg/Pro-Hydrxlase"/>
</dbReference>
<proteinExistence type="inferred from homology"/>
<dbReference type="EMBL" id="JAFCMP010000028">
    <property type="protein sequence ID" value="KAG5190796.1"/>
    <property type="molecule type" value="Genomic_DNA"/>
</dbReference>
<evidence type="ECO:0000313" key="5">
    <source>
        <dbReference type="EMBL" id="KAG5190796.1"/>
    </source>
</evidence>
<evidence type="ECO:0000259" key="4">
    <source>
        <dbReference type="Pfam" id="PF05118"/>
    </source>
</evidence>
<keyword evidence="6" id="KW-1185">Reference proteome</keyword>
<gene>
    <name evidence="5" type="ORF">JKP88DRAFT_271401</name>
</gene>
<dbReference type="AlphaFoldDB" id="A0A836CPE8"/>
<dbReference type="PANTHER" id="PTHR46332:SF5">
    <property type="entry name" value="ASPARTATE BETA-HYDROXYLASE DOMAIN CONTAINING 2"/>
    <property type="match status" value="1"/>
</dbReference>
<dbReference type="SUPFAM" id="SSF51197">
    <property type="entry name" value="Clavaminate synthase-like"/>
    <property type="match status" value="1"/>
</dbReference>
<dbReference type="InterPro" id="IPR027443">
    <property type="entry name" value="IPNS-like_sf"/>
</dbReference>
<dbReference type="Proteomes" id="UP000664859">
    <property type="component" value="Unassembled WGS sequence"/>
</dbReference>
<comment type="caution">
    <text evidence="5">The sequence shown here is derived from an EMBL/GenBank/DDBJ whole genome shotgun (WGS) entry which is preliminary data.</text>
</comment>
<dbReference type="PANTHER" id="PTHR46332">
    <property type="entry name" value="ASPARTATE BETA-HYDROXYLASE DOMAIN-CONTAINING PROTEIN 2"/>
    <property type="match status" value="1"/>
</dbReference>
<dbReference type="GO" id="GO:0051213">
    <property type="term" value="F:dioxygenase activity"/>
    <property type="evidence" value="ECO:0007669"/>
    <property type="project" value="UniProtKB-KW"/>
</dbReference>
<dbReference type="InterPro" id="IPR051821">
    <property type="entry name" value="Asp/Asn_beta-hydroxylase"/>
</dbReference>
<name>A0A836CPE8_9STRA</name>
<accession>A0A836CPE8</accession>
<comment type="similarity">
    <text evidence="1">Belongs to the aspartyl/asparaginyl beta-hydroxylase family.</text>
</comment>
<protein>
    <submittedName>
        <fullName evidence="5">Putative aspartyl/Asparaginyl beta-hydroxylase</fullName>
    </submittedName>
</protein>
<keyword evidence="3" id="KW-0560">Oxidoreductase</keyword>
<sequence length="242" mass="27638">MSGKPVGLTATLVKSAICRTTAKCRPHPTLFFFPGLSSKTWHEPHKDTTHDTWVRRLESSYDAVKREYLDLVEKRKAASDYDVGTEHKLHKGHWDWHSYVLKGQKQPSFAEACPITAQLLDATESHMTGTPMSYSFFSTLHPRSAIAPHTAACNLRLRCHFPLIVPSTNADECGIRVGDEVRAWEEGKAMLFDDAYEHEVWNHTGSQRVVLLFDIWHPELVPDERTAIMDMFGYARQQGWMK</sequence>
<dbReference type="Pfam" id="PF05118">
    <property type="entry name" value="Asp_Arg_Hydrox"/>
    <property type="match status" value="1"/>
</dbReference>
<evidence type="ECO:0000313" key="6">
    <source>
        <dbReference type="Proteomes" id="UP000664859"/>
    </source>
</evidence>
<dbReference type="OrthoDB" id="438431at2759"/>